<evidence type="ECO:0000313" key="1">
    <source>
        <dbReference type="EMBL" id="KAJ7533738.1"/>
    </source>
</evidence>
<organism evidence="1 2">
    <name type="scientific">Diphasiastrum complanatum</name>
    <name type="common">Issler's clubmoss</name>
    <name type="synonym">Lycopodium complanatum</name>
    <dbReference type="NCBI Taxonomy" id="34168"/>
    <lineage>
        <taxon>Eukaryota</taxon>
        <taxon>Viridiplantae</taxon>
        <taxon>Streptophyta</taxon>
        <taxon>Embryophyta</taxon>
        <taxon>Tracheophyta</taxon>
        <taxon>Lycopodiopsida</taxon>
        <taxon>Lycopodiales</taxon>
        <taxon>Lycopodiaceae</taxon>
        <taxon>Lycopodioideae</taxon>
        <taxon>Diphasiastrum</taxon>
    </lineage>
</organism>
<proteinExistence type="predicted"/>
<name>A0ACC2BVV2_DIPCM</name>
<reference evidence="2" key="1">
    <citation type="journal article" date="2024" name="Proc. Natl. Acad. Sci. U.S.A.">
        <title>Extraordinary preservation of gene collinearity over three hundred million years revealed in homosporous lycophytes.</title>
        <authorList>
            <person name="Li C."/>
            <person name="Wickell D."/>
            <person name="Kuo L.Y."/>
            <person name="Chen X."/>
            <person name="Nie B."/>
            <person name="Liao X."/>
            <person name="Peng D."/>
            <person name="Ji J."/>
            <person name="Jenkins J."/>
            <person name="Williams M."/>
            <person name="Shu S."/>
            <person name="Plott C."/>
            <person name="Barry K."/>
            <person name="Rajasekar S."/>
            <person name="Grimwood J."/>
            <person name="Han X."/>
            <person name="Sun S."/>
            <person name="Hou Z."/>
            <person name="He W."/>
            <person name="Dai G."/>
            <person name="Sun C."/>
            <person name="Schmutz J."/>
            <person name="Leebens-Mack J.H."/>
            <person name="Li F.W."/>
            <person name="Wang L."/>
        </authorList>
    </citation>
    <scope>NUCLEOTIDE SEQUENCE [LARGE SCALE GENOMIC DNA]</scope>
    <source>
        <strain evidence="2">cv. PW_Plant_1</strain>
    </source>
</reference>
<comment type="caution">
    <text evidence="1">The sequence shown here is derived from an EMBL/GenBank/DDBJ whole genome shotgun (WGS) entry which is preliminary data.</text>
</comment>
<accession>A0ACC2BVV2</accession>
<dbReference type="EMBL" id="CM055104">
    <property type="protein sequence ID" value="KAJ7533738.1"/>
    <property type="molecule type" value="Genomic_DNA"/>
</dbReference>
<keyword evidence="2" id="KW-1185">Reference proteome</keyword>
<evidence type="ECO:0000313" key="2">
    <source>
        <dbReference type="Proteomes" id="UP001162992"/>
    </source>
</evidence>
<sequence>MSFFTVSFVDYYDTSASSSQLLVCLMASFVLVSAAGVLLKLYARCRWRNSPLREHTRSFVDVEEALDEPAESMRTAGLHKLLLDSLPTFVFSKNLSVEAVECSVCLCEFQENEKGRLLPTCNHKFHTGCIDTWFHTHTTCPLCRARVGLEESLFLYPYLDEMGSSASSTSNAGNETSLSNSTSEAAQVDQRLFLKAFAFDKYKMTAFLQQQGLNWRQQQPAAASASRKSVELPVNVLFCGRETHMTSHVSTNSSSTMKVRLLCMDLPQNCPSHCPSWNSTPPVNPPAANNSSFSHLTTINRVLHIKEHRSGAAPVASNLTECEQGIEAA</sequence>
<gene>
    <name evidence="1" type="ORF">O6H91_13G061900</name>
</gene>
<protein>
    <submittedName>
        <fullName evidence="1">Uncharacterized protein</fullName>
    </submittedName>
</protein>
<dbReference type="Proteomes" id="UP001162992">
    <property type="component" value="Chromosome 13"/>
</dbReference>